<feature type="binding site" evidence="1">
    <location>
        <position position="48"/>
    </location>
    <ligand>
        <name>Mg(2+)</name>
        <dbReference type="ChEBI" id="CHEBI:18420"/>
        <label>4</label>
    </ligand>
</feature>
<comment type="pathway">
    <text evidence="1">Cofactor biosynthesis; thiamine diphosphate biosynthesis; thiamine diphosphate from thiamine phosphate: step 1/1.</text>
</comment>
<dbReference type="Pfam" id="PF00586">
    <property type="entry name" value="AIRS"/>
    <property type="match status" value="1"/>
</dbReference>
<reference evidence="3 4" key="1">
    <citation type="submission" date="2020-08" db="EMBL/GenBank/DDBJ databases">
        <title>Sequencing the genomes of 1000 actinobacteria strains.</title>
        <authorList>
            <person name="Klenk H.-P."/>
        </authorList>
    </citation>
    <scope>NUCLEOTIDE SEQUENCE [LARGE SCALE GENOMIC DNA]</scope>
    <source>
        <strain evidence="3 4">DSM 102122</strain>
    </source>
</reference>
<dbReference type="EC" id="2.7.4.16" evidence="1"/>
<keyword evidence="1 3" id="KW-0418">Kinase</keyword>
<feature type="binding site" evidence="1">
    <location>
        <position position="217"/>
    </location>
    <ligand>
        <name>Mg(2+)</name>
        <dbReference type="ChEBI" id="CHEBI:18420"/>
        <label>5</label>
    </ligand>
</feature>
<dbReference type="AlphaFoldDB" id="A0A7W9GU06"/>
<feature type="binding site" evidence="1">
    <location>
        <position position="152"/>
    </location>
    <ligand>
        <name>ATP</name>
        <dbReference type="ChEBI" id="CHEBI:30616"/>
    </ligand>
</feature>
<dbReference type="PANTHER" id="PTHR30270">
    <property type="entry name" value="THIAMINE-MONOPHOSPHATE KINASE"/>
    <property type="match status" value="1"/>
</dbReference>
<dbReference type="Gene3D" id="3.90.650.10">
    <property type="entry name" value="PurM-like C-terminal domain"/>
    <property type="match status" value="1"/>
</dbReference>
<evidence type="ECO:0000259" key="2">
    <source>
        <dbReference type="Pfam" id="PF00586"/>
    </source>
</evidence>
<keyword evidence="1" id="KW-0479">Metal-binding</keyword>
<gene>
    <name evidence="1" type="primary">thiL</name>
    <name evidence="3" type="ORF">HD601_004569</name>
</gene>
<organism evidence="3 4">
    <name type="scientific">Jiangella mangrovi</name>
    <dbReference type="NCBI Taxonomy" id="1524084"/>
    <lineage>
        <taxon>Bacteria</taxon>
        <taxon>Bacillati</taxon>
        <taxon>Actinomycetota</taxon>
        <taxon>Actinomycetes</taxon>
        <taxon>Jiangellales</taxon>
        <taxon>Jiangellaceae</taxon>
        <taxon>Jiangella</taxon>
    </lineage>
</organism>
<dbReference type="UniPathway" id="UPA00060">
    <property type="reaction ID" value="UER00142"/>
</dbReference>
<keyword evidence="1" id="KW-0547">Nucleotide-binding</keyword>
<evidence type="ECO:0000256" key="1">
    <source>
        <dbReference type="HAMAP-Rule" id="MF_02128"/>
    </source>
</evidence>
<feature type="binding site" evidence="1">
    <location>
        <position position="49"/>
    </location>
    <ligand>
        <name>Mg(2+)</name>
        <dbReference type="ChEBI" id="CHEBI:18420"/>
        <label>1</label>
    </ligand>
</feature>
<dbReference type="InterPro" id="IPR016188">
    <property type="entry name" value="PurM-like_N"/>
</dbReference>
<keyword evidence="1 3" id="KW-0808">Transferase</keyword>
<feature type="binding site" evidence="1">
    <location>
        <position position="34"/>
    </location>
    <ligand>
        <name>Mg(2+)</name>
        <dbReference type="ChEBI" id="CHEBI:18420"/>
        <label>4</label>
    </ligand>
</feature>
<dbReference type="PANTHER" id="PTHR30270:SF0">
    <property type="entry name" value="THIAMINE-MONOPHOSPHATE KINASE"/>
    <property type="match status" value="1"/>
</dbReference>
<name>A0A7W9GU06_9ACTN</name>
<comment type="catalytic activity">
    <reaction evidence="1">
        <text>thiamine phosphate + ATP = thiamine diphosphate + ADP</text>
        <dbReference type="Rhea" id="RHEA:15913"/>
        <dbReference type="ChEBI" id="CHEBI:30616"/>
        <dbReference type="ChEBI" id="CHEBI:37575"/>
        <dbReference type="ChEBI" id="CHEBI:58937"/>
        <dbReference type="ChEBI" id="CHEBI:456216"/>
        <dbReference type="EC" id="2.7.4.16"/>
    </reaction>
</comment>
<feature type="binding site" evidence="1">
    <location>
        <position position="214"/>
    </location>
    <ligand>
        <name>Mg(2+)</name>
        <dbReference type="ChEBI" id="CHEBI:18420"/>
        <label>3</label>
    </ligand>
</feature>
<evidence type="ECO:0000313" key="4">
    <source>
        <dbReference type="Proteomes" id="UP000542813"/>
    </source>
</evidence>
<comment type="caution">
    <text evidence="1">Lacks conserved residue(s) required for the propagation of feature annotation.</text>
</comment>
<feature type="binding site" evidence="1">
    <location>
        <position position="79"/>
    </location>
    <ligand>
        <name>Mg(2+)</name>
        <dbReference type="ChEBI" id="CHEBI:18420"/>
        <label>2</label>
    </ligand>
</feature>
<feature type="binding site" evidence="1">
    <location>
        <position position="50"/>
    </location>
    <ligand>
        <name>Mg(2+)</name>
        <dbReference type="ChEBI" id="CHEBI:18420"/>
        <label>2</label>
    </ligand>
</feature>
<dbReference type="CDD" id="cd02194">
    <property type="entry name" value="ThiL"/>
    <property type="match status" value="1"/>
</dbReference>
<proteinExistence type="inferred from homology"/>
<dbReference type="Proteomes" id="UP000542813">
    <property type="component" value="Unassembled WGS sequence"/>
</dbReference>
<feature type="binding site" evidence="1">
    <location>
        <position position="79"/>
    </location>
    <ligand>
        <name>Mg(2+)</name>
        <dbReference type="ChEBI" id="CHEBI:18420"/>
        <label>4</label>
    </ligand>
</feature>
<dbReference type="Gene3D" id="3.30.1330.10">
    <property type="entry name" value="PurM-like, N-terminal domain"/>
    <property type="match status" value="1"/>
</dbReference>
<dbReference type="GO" id="GO:0009228">
    <property type="term" value="P:thiamine biosynthetic process"/>
    <property type="evidence" value="ECO:0007669"/>
    <property type="project" value="UniProtKB-KW"/>
</dbReference>
<feature type="binding site" evidence="1">
    <location>
        <position position="57"/>
    </location>
    <ligand>
        <name>substrate</name>
    </ligand>
</feature>
<protein>
    <recommendedName>
        <fullName evidence="1">Thiamine-monophosphate kinase</fullName>
        <shortName evidence="1">TMP kinase</shortName>
        <shortName evidence="1">Thiamine-phosphate kinase</shortName>
        <ecNumber evidence="1">2.7.4.16</ecNumber>
    </recommendedName>
</protein>
<feature type="binding site" evidence="1">
    <location>
        <begin position="126"/>
        <end position="127"/>
    </location>
    <ligand>
        <name>ATP</name>
        <dbReference type="ChEBI" id="CHEBI:30616"/>
    </ligand>
</feature>
<comment type="miscellaneous">
    <text evidence="1">Reaction mechanism of ThiL seems to utilize a direct, inline transfer of the gamma-phosphate of ATP to TMP rather than a phosphorylated enzyme intermediate.</text>
</comment>
<dbReference type="PIRSF" id="PIRSF005303">
    <property type="entry name" value="Thiam_monoph_kin"/>
    <property type="match status" value="1"/>
</dbReference>
<feature type="binding site" evidence="1">
    <location>
        <position position="127"/>
    </location>
    <ligand>
        <name>Mg(2+)</name>
        <dbReference type="ChEBI" id="CHEBI:18420"/>
        <label>1</label>
    </ligand>
</feature>
<feature type="binding site" evidence="1">
    <location>
        <position position="50"/>
    </location>
    <ligand>
        <name>Mg(2+)</name>
        <dbReference type="ChEBI" id="CHEBI:18420"/>
        <label>1</label>
    </ligand>
</feature>
<dbReference type="GO" id="GO:0000287">
    <property type="term" value="F:magnesium ion binding"/>
    <property type="evidence" value="ECO:0007669"/>
    <property type="project" value="UniProtKB-UniRule"/>
</dbReference>
<dbReference type="NCBIfam" id="NF004351">
    <property type="entry name" value="PRK05731.1-4"/>
    <property type="match status" value="1"/>
</dbReference>
<evidence type="ECO:0000313" key="3">
    <source>
        <dbReference type="EMBL" id="MBB5789994.1"/>
    </source>
</evidence>
<dbReference type="SUPFAM" id="SSF56042">
    <property type="entry name" value="PurM C-terminal domain-like"/>
    <property type="match status" value="1"/>
</dbReference>
<feature type="domain" description="PurM-like N-terminal" evidence="2">
    <location>
        <begin position="32"/>
        <end position="143"/>
    </location>
</feature>
<dbReference type="SUPFAM" id="SSF55326">
    <property type="entry name" value="PurM N-terminal domain-like"/>
    <property type="match status" value="1"/>
</dbReference>
<feature type="binding site" evidence="1">
    <location>
        <position position="216"/>
    </location>
    <ligand>
        <name>ATP</name>
        <dbReference type="ChEBI" id="CHEBI:30616"/>
    </ligand>
</feature>
<dbReference type="NCBIfam" id="TIGR01379">
    <property type="entry name" value="thiL"/>
    <property type="match status" value="1"/>
</dbReference>
<dbReference type="EMBL" id="JACHMM010000001">
    <property type="protein sequence ID" value="MBB5789994.1"/>
    <property type="molecule type" value="Genomic_DNA"/>
</dbReference>
<dbReference type="GO" id="GO:0005524">
    <property type="term" value="F:ATP binding"/>
    <property type="evidence" value="ECO:0007669"/>
    <property type="project" value="UniProtKB-UniRule"/>
</dbReference>
<dbReference type="RefSeq" id="WP_184825733.1">
    <property type="nucleotide sequence ID" value="NZ_JACHMM010000001.1"/>
</dbReference>
<keyword evidence="1" id="KW-0067">ATP-binding</keyword>
<keyword evidence="4" id="KW-1185">Reference proteome</keyword>
<comment type="caution">
    <text evidence="3">The sequence shown here is derived from an EMBL/GenBank/DDBJ whole genome shotgun (WGS) entry which is preliminary data.</text>
</comment>
<dbReference type="GO" id="GO:0009030">
    <property type="term" value="F:thiamine-phosphate kinase activity"/>
    <property type="evidence" value="ECO:0007669"/>
    <property type="project" value="UniProtKB-UniRule"/>
</dbReference>
<dbReference type="HAMAP" id="MF_02128">
    <property type="entry name" value="TMP_kinase"/>
    <property type="match status" value="1"/>
</dbReference>
<feature type="binding site" evidence="1">
    <location>
        <position position="34"/>
    </location>
    <ligand>
        <name>Mg(2+)</name>
        <dbReference type="ChEBI" id="CHEBI:18420"/>
        <label>3</label>
    </ligand>
</feature>
<keyword evidence="1" id="KW-0460">Magnesium</keyword>
<feature type="binding site" evidence="1">
    <location>
        <position position="267"/>
    </location>
    <ligand>
        <name>substrate</name>
    </ligand>
</feature>
<dbReference type="GO" id="GO:0009229">
    <property type="term" value="P:thiamine diphosphate biosynthetic process"/>
    <property type="evidence" value="ECO:0007669"/>
    <property type="project" value="UniProtKB-UniRule"/>
</dbReference>
<comment type="function">
    <text evidence="1">Catalyzes the ATP-dependent phosphorylation of thiamine-monophosphate (TMP) to form thiamine-pyrophosphate (TPP), the active form of vitamin B1.</text>
</comment>
<dbReference type="InterPro" id="IPR036921">
    <property type="entry name" value="PurM-like_N_sf"/>
</dbReference>
<feature type="binding site" evidence="1">
    <location>
        <position position="79"/>
    </location>
    <ligand>
        <name>Mg(2+)</name>
        <dbReference type="ChEBI" id="CHEBI:18420"/>
        <label>3</label>
    </ligand>
</feature>
<comment type="similarity">
    <text evidence="1">Belongs to the thiamine-monophosphate kinase family.</text>
</comment>
<dbReference type="InterPro" id="IPR036676">
    <property type="entry name" value="PurM-like_C_sf"/>
</dbReference>
<accession>A0A7W9GU06</accession>
<sequence length="317" mass="31528">MPDSVGELGEFGLIGAVTARLPQGPDVLLGPGDDSAVVAAPDGRVVVTTDLLVENRHFRRDWSDAVDIGHKAAAQNLSDIEAMGARPTSLVVGLGVPADLPVSWALGLASGLGDEAALVGASVVGGDVVRSPLVVVSVTALGSLDGGPAVTRSGARPGDVVAVCGRLGWAEAGYQVLSRGFRTPRAVVEAHRRPAVPYGAGVEAASLGATAMCDVSDGLLGDLGHVAVASGVVIDVSASAVTVAPQLKEVASALGADPLSWVLTGGDDNALVACFPAEVSLPERWTVIGVVSSGEPGVTVDGASYGSAGGHDHFAGS</sequence>
<dbReference type="InterPro" id="IPR006283">
    <property type="entry name" value="ThiL-like"/>
</dbReference>
<keyword evidence="1" id="KW-0784">Thiamine biosynthesis</keyword>